<evidence type="ECO:0000313" key="6">
    <source>
        <dbReference type="Proteomes" id="UP000284657"/>
    </source>
</evidence>
<name>A0A3R7JE44_9STRA</name>
<evidence type="ECO:0000313" key="5">
    <source>
        <dbReference type="EMBL" id="RLN49832.1"/>
    </source>
</evidence>
<accession>A0A3R7JE44</accession>
<feature type="repeat" description="ANK" evidence="3">
    <location>
        <begin position="710"/>
        <end position="742"/>
    </location>
</feature>
<feature type="repeat" description="ANK" evidence="3">
    <location>
        <begin position="677"/>
        <end position="709"/>
    </location>
</feature>
<feature type="region of interest" description="Disordered" evidence="4">
    <location>
        <begin position="32"/>
        <end position="86"/>
    </location>
</feature>
<reference evidence="5 6" key="1">
    <citation type="submission" date="2018-07" db="EMBL/GenBank/DDBJ databases">
        <title>Genome sequencing of oomycete isolates from Chile give support for New Zealand origin for Phytophthora kernoviae and make available the first Nothophytophthora sp. genome.</title>
        <authorList>
            <person name="Studholme D.J."/>
            <person name="Sanfuentes E."/>
            <person name="Panda P."/>
            <person name="Hill R."/>
            <person name="Sambles C."/>
            <person name="Grant M."/>
            <person name="Williams N.M."/>
            <person name="Mcdougal R.L."/>
        </authorList>
    </citation>
    <scope>NUCLEOTIDE SEQUENCE [LARGE SCALE GENOMIC DNA]</scope>
    <source>
        <strain evidence="5">Chile7</strain>
    </source>
</reference>
<feature type="region of interest" description="Disordered" evidence="4">
    <location>
        <begin position="170"/>
        <end position="238"/>
    </location>
</feature>
<dbReference type="SUPFAM" id="SSF48403">
    <property type="entry name" value="Ankyrin repeat"/>
    <property type="match status" value="1"/>
</dbReference>
<proteinExistence type="predicted"/>
<organism evidence="5 6">
    <name type="scientific">Phytophthora kernoviae</name>
    <dbReference type="NCBI Taxonomy" id="325452"/>
    <lineage>
        <taxon>Eukaryota</taxon>
        <taxon>Sar</taxon>
        <taxon>Stramenopiles</taxon>
        <taxon>Oomycota</taxon>
        <taxon>Peronosporomycetes</taxon>
        <taxon>Peronosporales</taxon>
        <taxon>Peronosporaceae</taxon>
        <taxon>Phytophthora</taxon>
    </lineage>
</organism>
<feature type="compositionally biased region" description="Acidic residues" evidence="4">
    <location>
        <begin position="174"/>
        <end position="184"/>
    </location>
</feature>
<dbReference type="PANTHER" id="PTHR24198:SF165">
    <property type="entry name" value="ANKYRIN REPEAT-CONTAINING PROTEIN-RELATED"/>
    <property type="match status" value="1"/>
</dbReference>
<feature type="compositionally biased region" description="Polar residues" evidence="4">
    <location>
        <begin position="345"/>
        <end position="356"/>
    </location>
</feature>
<keyword evidence="2 3" id="KW-0040">ANK repeat</keyword>
<keyword evidence="1" id="KW-0677">Repeat</keyword>
<dbReference type="SMART" id="SM00248">
    <property type="entry name" value="ANK"/>
    <property type="match status" value="8"/>
</dbReference>
<dbReference type="PANTHER" id="PTHR24198">
    <property type="entry name" value="ANKYRIN REPEAT AND PROTEIN KINASE DOMAIN-CONTAINING PROTEIN"/>
    <property type="match status" value="1"/>
</dbReference>
<dbReference type="Proteomes" id="UP000284657">
    <property type="component" value="Unassembled WGS sequence"/>
</dbReference>
<evidence type="ECO:0000256" key="1">
    <source>
        <dbReference type="ARBA" id="ARBA00022737"/>
    </source>
</evidence>
<evidence type="ECO:0000256" key="3">
    <source>
        <dbReference type="PROSITE-ProRule" id="PRU00023"/>
    </source>
</evidence>
<dbReference type="InterPro" id="IPR002110">
    <property type="entry name" value="Ankyrin_rpt"/>
</dbReference>
<gene>
    <name evidence="5" type="ORF">BBJ29_008539</name>
</gene>
<protein>
    <submittedName>
        <fullName evidence="5">Uncharacterized protein</fullName>
    </submittedName>
</protein>
<evidence type="ECO:0000256" key="4">
    <source>
        <dbReference type="SAM" id="MobiDB-lite"/>
    </source>
</evidence>
<dbReference type="PROSITE" id="PS50297">
    <property type="entry name" value="ANK_REP_REGION"/>
    <property type="match status" value="2"/>
</dbReference>
<dbReference type="PROSITE" id="PS50088">
    <property type="entry name" value="ANK_REPEAT"/>
    <property type="match status" value="3"/>
</dbReference>
<dbReference type="Gene3D" id="1.25.40.20">
    <property type="entry name" value="Ankyrin repeat-containing domain"/>
    <property type="match status" value="3"/>
</dbReference>
<feature type="repeat" description="ANK" evidence="3">
    <location>
        <begin position="644"/>
        <end position="676"/>
    </location>
</feature>
<evidence type="ECO:0000256" key="2">
    <source>
        <dbReference type="ARBA" id="ARBA00023043"/>
    </source>
</evidence>
<feature type="compositionally biased region" description="Basic residues" evidence="4">
    <location>
        <begin position="40"/>
        <end position="63"/>
    </location>
</feature>
<sequence>MTAKRKWLEEDWEVVMAAQSFVALLAAAADEEQEEAAIKSRGKRTKKNKKKAQKSTRHSSRGKKTTEDTQEDVEMDATQTEHETTDEFWLAQLQDDVTENMLDKEDVCVHVTWLNKLSGNRYERAYDEQVDVGSILCHVYLRELSETILELTPKSLTRVERSLARTKARLAGDAVEEAEEEEDNERPPPPLASSSHKRRAEGDERPAQRGRGKSTTKTQKLSKREAAMHIPPLRTTVDEAKYEDREVLGTRPFESFNGDVASANREVIRAVLTKNVKLLKTLTMTPEVYAELSTFDAQRSANVSHSALHYAIDNDDLAAAGLLRQASEKVEQQQLAAAPEVALPSHSTGQHTSHFSDYNRRAINASRGGKEGNNALLEDANNGKQINLSLDYLWQSPTASIEMFTLLYPTGEWTNGYTTGINICRAARCGNFRLVRKVVETLEKNGGWGFNELHHKVLADSPDDISDGEEAAPLLPPFRAVSAIKQAHNTRLRPLHLAAINPNVRYLETLWAVAGDEFSAIKDDQGYEPVHYAAACESPAPMAFLLERRCSLFSRTKTRLTPLMCALEAGREETALALLKFAATPGESGGGGQEVADKIVHERGPEGKQAVHFASKKGCAEVLKYLLTECSGSVEVNSASGGTSKATPLTLAAQNGHLECVRVLLAHGARVDLGDKLKKTPLILAVKNGHTQVAVLLINGGANVNAYDSSENSAVHYAASYGWPSCLQLLIDAGAELWAQNAWGFVPLACALLKQRRACAELILAQVSGDEQRKFLDFRDCQGRTMLFLQCQHSRNLGQLRYLLDKGLNPNISDSEGEYPLQRLK</sequence>
<dbReference type="EMBL" id="MBAD02002090">
    <property type="protein sequence ID" value="RLN49832.1"/>
    <property type="molecule type" value="Genomic_DNA"/>
</dbReference>
<comment type="caution">
    <text evidence="5">The sequence shown here is derived from an EMBL/GenBank/DDBJ whole genome shotgun (WGS) entry which is preliminary data.</text>
</comment>
<dbReference type="Pfam" id="PF12796">
    <property type="entry name" value="Ank_2"/>
    <property type="match status" value="3"/>
</dbReference>
<feature type="region of interest" description="Disordered" evidence="4">
    <location>
        <begin position="335"/>
        <end position="358"/>
    </location>
</feature>
<dbReference type="InterPro" id="IPR036770">
    <property type="entry name" value="Ankyrin_rpt-contain_sf"/>
</dbReference>
<dbReference type="AlphaFoldDB" id="A0A3R7JE44"/>